<name>A0A9D1VQ42_9FIRM</name>
<accession>A0A9D1VQ42</accession>
<protein>
    <submittedName>
        <fullName evidence="2">MerR family DNA-binding transcriptional regulator</fullName>
    </submittedName>
</protein>
<dbReference type="PROSITE" id="PS00552">
    <property type="entry name" value="HTH_MERR_1"/>
    <property type="match status" value="1"/>
</dbReference>
<feature type="non-terminal residue" evidence="2">
    <location>
        <position position="35"/>
    </location>
</feature>
<comment type="caution">
    <text evidence="2">The sequence shown here is derived from an EMBL/GenBank/DDBJ whole genome shotgun (WGS) entry which is preliminary data.</text>
</comment>
<dbReference type="Gene3D" id="1.10.1660.10">
    <property type="match status" value="1"/>
</dbReference>
<keyword evidence="2" id="KW-0238">DNA-binding</keyword>
<gene>
    <name evidence="2" type="ORF">H9738_13670</name>
</gene>
<evidence type="ECO:0000259" key="1">
    <source>
        <dbReference type="PROSITE" id="PS50937"/>
    </source>
</evidence>
<dbReference type="InterPro" id="IPR000551">
    <property type="entry name" value="MerR-type_HTH_dom"/>
</dbReference>
<dbReference type="SUPFAM" id="SSF46955">
    <property type="entry name" value="Putative DNA-binding domain"/>
    <property type="match status" value="1"/>
</dbReference>
<dbReference type="PROSITE" id="PS50937">
    <property type="entry name" value="HTH_MERR_2"/>
    <property type="match status" value="1"/>
</dbReference>
<proteinExistence type="predicted"/>
<evidence type="ECO:0000313" key="2">
    <source>
        <dbReference type="EMBL" id="HIX38893.1"/>
    </source>
</evidence>
<evidence type="ECO:0000313" key="3">
    <source>
        <dbReference type="Proteomes" id="UP000824230"/>
    </source>
</evidence>
<dbReference type="GO" id="GO:0006355">
    <property type="term" value="P:regulation of DNA-templated transcription"/>
    <property type="evidence" value="ECO:0007669"/>
    <property type="project" value="InterPro"/>
</dbReference>
<dbReference type="Pfam" id="PF00376">
    <property type="entry name" value="MerR"/>
    <property type="match status" value="1"/>
</dbReference>
<feature type="domain" description="HTH merR-type" evidence="1">
    <location>
        <begin position="6"/>
        <end position="35"/>
    </location>
</feature>
<organism evidence="2 3">
    <name type="scientific">Candidatus Blautia pullistercoris</name>
    <dbReference type="NCBI Taxonomy" id="2838499"/>
    <lineage>
        <taxon>Bacteria</taxon>
        <taxon>Bacillati</taxon>
        <taxon>Bacillota</taxon>
        <taxon>Clostridia</taxon>
        <taxon>Lachnospirales</taxon>
        <taxon>Lachnospiraceae</taxon>
        <taxon>Blautia</taxon>
    </lineage>
</organism>
<dbReference type="EMBL" id="DXFG01000314">
    <property type="protein sequence ID" value="HIX38893.1"/>
    <property type="molecule type" value="Genomic_DNA"/>
</dbReference>
<dbReference type="GO" id="GO:0003677">
    <property type="term" value="F:DNA binding"/>
    <property type="evidence" value="ECO:0007669"/>
    <property type="project" value="UniProtKB-KW"/>
</dbReference>
<dbReference type="Proteomes" id="UP000824230">
    <property type="component" value="Unassembled WGS sequence"/>
</dbReference>
<reference evidence="2" key="1">
    <citation type="journal article" date="2021" name="PeerJ">
        <title>Extensive microbial diversity within the chicken gut microbiome revealed by metagenomics and culture.</title>
        <authorList>
            <person name="Gilroy R."/>
            <person name="Ravi A."/>
            <person name="Getino M."/>
            <person name="Pursley I."/>
            <person name="Horton D.L."/>
            <person name="Alikhan N.F."/>
            <person name="Baker D."/>
            <person name="Gharbi K."/>
            <person name="Hall N."/>
            <person name="Watson M."/>
            <person name="Adriaenssens E.M."/>
            <person name="Foster-Nyarko E."/>
            <person name="Jarju S."/>
            <person name="Secka A."/>
            <person name="Antonio M."/>
            <person name="Oren A."/>
            <person name="Chaudhuri R.R."/>
            <person name="La Ragione R."/>
            <person name="Hildebrand F."/>
            <person name="Pallen M.J."/>
        </authorList>
    </citation>
    <scope>NUCLEOTIDE SEQUENCE</scope>
    <source>
        <strain evidence="2">ChiHjej12B11-1927</strain>
    </source>
</reference>
<dbReference type="AlphaFoldDB" id="A0A9D1VQ42"/>
<sequence length="35" mass="4098">MKPDGYYTSGQFAKMARISVRTVRFYDKQNILKPS</sequence>
<reference evidence="2" key="2">
    <citation type="submission" date="2021-04" db="EMBL/GenBank/DDBJ databases">
        <authorList>
            <person name="Gilroy R."/>
        </authorList>
    </citation>
    <scope>NUCLEOTIDE SEQUENCE</scope>
    <source>
        <strain evidence="2">ChiHjej12B11-1927</strain>
    </source>
</reference>
<dbReference type="InterPro" id="IPR009061">
    <property type="entry name" value="DNA-bd_dom_put_sf"/>
</dbReference>